<sequence length="854" mass="96657">MECPHFNFFNEMIKNTRICCYSSERLIQLCHKELTAILGVDSLKKSDRYFKYKFLIISFGRSKSSQQHLPMPSLVFYVCFITLISVLAKIEAAELRCIERERNALLQFKNGFVDDYGIFSSWQTSSQDCCLWRGVGCSNRTNRVIMLDLHGYRINGRISVRVGFTGDINYSLLELDELEHLDLSFNGFPRIPEFMGSLIKFRYLNLSSIALGLSGTIPEACGVFKYLQHLSLVNTGLEGGIPPSFGNFSNLRSLYLQWNSLKEDLRNFFNLLTPSEKSIQVIKLSLNNFSGLVPDFTKFTSLRGLYLDQNEIQGFILEKFEHISNLVILDLAHNQITGLLPDLSALPSLRELYFEYNRLEGTLAERIMPLFEIQSLGASSNLFNGTIAERHLKNLSHLIYLDISYNALVLEINSEWSPTFSLDVISLSSCKLGPAFPTWLRNQKNLSIIDISYALINDSVPDWFWKQLMPNLRYLNLSSNQIYGALPDLMYGDQPYFDLSYNKFSGPLPLFPSNTYNLVLNNNVISESISVLRNLTDTVNIDLSNNQLSGELPDFWMNFTRLLYLNLENNIFSGRIPILMGYLLNDMLSMRNNSLTGELPSSLKNWARIQFLDLGENNLSGRIPAWIGNSLSELRVLSLPSNRFHGSMPTSICTLSKMQILDISSNNFSGTIPRCLGSLEAMTERKTKVMFLGNHVAGMARTRLAISHAQYVFKALLEWKGAKYEYSNTLGLITSLDLSSNALNGQIPGEITNLLGLVALNLSRNNLGRNIPHDIGRLRWLDFLDLSRNHLVGGIPTSLSQLSNLGVLDLSNNNLSARIPLYQQALSYRVLMNHPILGILHFVALHFLIHAQEI</sequence>
<evidence type="ECO:0000313" key="13">
    <source>
        <dbReference type="Proteomes" id="UP001151760"/>
    </source>
</evidence>
<dbReference type="SUPFAM" id="SSF52047">
    <property type="entry name" value="RNI-like"/>
    <property type="match status" value="2"/>
</dbReference>
<feature type="domain" description="Leucine-rich repeat-containing N-terminal plant-type" evidence="11">
    <location>
        <begin position="100"/>
        <end position="138"/>
    </location>
</feature>
<dbReference type="Pfam" id="PF00560">
    <property type="entry name" value="LRR_1"/>
    <property type="match status" value="8"/>
</dbReference>
<keyword evidence="10" id="KW-0325">Glycoprotein</keyword>
<comment type="caution">
    <text evidence="12">The sequence shown here is derived from an EMBL/GenBank/DDBJ whole genome shotgun (WGS) entry which is preliminary data.</text>
</comment>
<keyword evidence="3" id="KW-1003">Cell membrane</keyword>
<evidence type="ECO:0000256" key="9">
    <source>
        <dbReference type="ARBA" id="ARBA00023136"/>
    </source>
</evidence>
<comment type="subcellular location">
    <subcellularLocation>
        <location evidence="1">Cell membrane</location>
        <topology evidence="1">Single-pass type I membrane protein</topology>
    </subcellularLocation>
</comment>
<accession>A0ABQ4YLG0</accession>
<keyword evidence="8" id="KW-1133">Transmembrane helix</keyword>
<dbReference type="InterPro" id="IPR013210">
    <property type="entry name" value="LRR_N_plant-typ"/>
</dbReference>
<organism evidence="12 13">
    <name type="scientific">Tanacetum coccineum</name>
    <dbReference type="NCBI Taxonomy" id="301880"/>
    <lineage>
        <taxon>Eukaryota</taxon>
        <taxon>Viridiplantae</taxon>
        <taxon>Streptophyta</taxon>
        <taxon>Embryophyta</taxon>
        <taxon>Tracheophyta</taxon>
        <taxon>Spermatophyta</taxon>
        <taxon>Magnoliopsida</taxon>
        <taxon>eudicotyledons</taxon>
        <taxon>Gunneridae</taxon>
        <taxon>Pentapetalae</taxon>
        <taxon>asterids</taxon>
        <taxon>campanulids</taxon>
        <taxon>Asterales</taxon>
        <taxon>Asteraceae</taxon>
        <taxon>Asteroideae</taxon>
        <taxon>Anthemideae</taxon>
        <taxon>Anthemidinae</taxon>
        <taxon>Tanacetum</taxon>
    </lineage>
</organism>
<evidence type="ECO:0000313" key="12">
    <source>
        <dbReference type="EMBL" id="GJS77757.1"/>
    </source>
</evidence>
<name>A0ABQ4YLG0_9ASTR</name>
<dbReference type="EMBL" id="BQNB010010471">
    <property type="protein sequence ID" value="GJS77757.1"/>
    <property type="molecule type" value="Genomic_DNA"/>
</dbReference>
<dbReference type="Gene3D" id="3.80.10.10">
    <property type="entry name" value="Ribonuclease Inhibitor"/>
    <property type="match status" value="3"/>
</dbReference>
<dbReference type="PRINTS" id="PR00019">
    <property type="entry name" value="LEURICHRPT"/>
</dbReference>
<keyword evidence="6" id="KW-0732">Signal</keyword>
<dbReference type="InterPro" id="IPR003591">
    <property type="entry name" value="Leu-rich_rpt_typical-subtyp"/>
</dbReference>
<evidence type="ECO:0000256" key="6">
    <source>
        <dbReference type="ARBA" id="ARBA00022729"/>
    </source>
</evidence>
<dbReference type="PROSITE" id="PS51450">
    <property type="entry name" value="LRR"/>
    <property type="match status" value="2"/>
</dbReference>
<reference evidence="12" key="1">
    <citation type="journal article" date="2022" name="Int. J. Mol. Sci.">
        <title>Draft Genome of Tanacetum Coccineum: Genomic Comparison of Closely Related Tanacetum-Family Plants.</title>
        <authorList>
            <person name="Yamashiro T."/>
            <person name="Shiraishi A."/>
            <person name="Nakayama K."/>
            <person name="Satake H."/>
        </authorList>
    </citation>
    <scope>NUCLEOTIDE SEQUENCE</scope>
</reference>
<protein>
    <submittedName>
        <fullName evidence="12">Leucine-rich repeat protein</fullName>
    </submittedName>
</protein>
<evidence type="ECO:0000256" key="7">
    <source>
        <dbReference type="ARBA" id="ARBA00022737"/>
    </source>
</evidence>
<dbReference type="InterPro" id="IPR032675">
    <property type="entry name" value="LRR_dom_sf"/>
</dbReference>
<evidence type="ECO:0000259" key="11">
    <source>
        <dbReference type="Pfam" id="PF08263"/>
    </source>
</evidence>
<evidence type="ECO:0000256" key="8">
    <source>
        <dbReference type="ARBA" id="ARBA00022989"/>
    </source>
</evidence>
<evidence type="ECO:0000256" key="4">
    <source>
        <dbReference type="ARBA" id="ARBA00022614"/>
    </source>
</evidence>
<evidence type="ECO:0000256" key="2">
    <source>
        <dbReference type="ARBA" id="ARBA00009592"/>
    </source>
</evidence>
<dbReference type="InterPro" id="IPR001611">
    <property type="entry name" value="Leu-rich_rpt"/>
</dbReference>
<evidence type="ECO:0000256" key="5">
    <source>
        <dbReference type="ARBA" id="ARBA00022692"/>
    </source>
</evidence>
<comment type="similarity">
    <text evidence="2">Belongs to the RLP family.</text>
</comment>
<gene>
    <name evidence="12" type="ORF">Tco_0727638</name>
</gene>
<evidence type="ECO:0000256" key="1">
    <source>
        <dbReference type="ARBA" id="ARBA00004251"/>
    </source>
</evidence>
<evidence type="ECO:0000256" key="3">
    <source>
        <dbReference type="ARBA" id="ARBA00022475"/>
    </source>
</evidence>
<keyword evidence="13" id="KW-1185">Reference proteome</keyword>
<evidence type="ECO:0000256" key="10">
    <source>
        <dbReference type="ARBA" id="ARBA00023180"/>
    </source>
</evidence>
<reference evidence="12" key="2">
    <citation type="submission" date="2022-01" db="EMBL/GenBank/DDBJ databases">
        <authorList>
            <person name="Yamashiro T."/>
            <person name="Shiraishi A."/>
            <person name="Satake H."/>
            <person name="Nakayama K."/>
        </authorList>
    </citation>
    <scope>NUCLEOTIDE SEQUENCE</scope>
</reference>
<dbReference type="Pfam" id="PF13855">
    <property type="entry name" value="LRR_8"/>
    <property type="match status" value="2"/>
</dbReference>
<keyword evidence="5" id="KW-0812">Transmembrane</keyword>
<keyword evidence="9" id="KW-0472">Membrane</keyword>
<keyword evidence="4" id="KW-0433">Leucine-rich repeat</keyword>
<dbReference type="PANTHER" id="PTHR48063:SF101">
    <property type="entry name" value="LRR RECEPTOR-LIKE SERINE_THREONINE-PROTEIN KINASE FLS2"/>
    <property type="match status" value="1"/>
</dbReference>
<dbReference type="SMART" id="SM00369">
    <property type="entry name" value="LRR_TYP"/>
    <property type="match status" value="7"/>
</dbReference>
<proteinExistence type="inferred from homology"/>
<dbReference type="Proteomes" id="UP001151760">
    <property type="component" value="Unassembled WGS sequence"/>
</dbReference>
<dbReference type="Pfam" id="PF08263">
    <property type="entry name" value="LRRNT_2"/>
    <property type="match status" value="1"/>
</dbReference>
<dbReference type="InterPro" id="IPR046956">
    <property type="entry name" value="RLP23-like"/>
</dbReference>
<keyword evidence="7" id="KW-0677">Repeat</keyword>
<dbReference type="PANTHER" id="PTHR48063">
    <property type="entry name" value="LRR RECEPTOR-LIKE KINASE"/>
    <property type="match status" value="1"/>
</dbReference>